<name>A0A172TH37_9BACL</name>
<dbReference type="STRING" id="1178515.SY83_07195"/>
<keyword evidence="2" id="KW-0255">Endonuclease</keyword>
<evidence type="ECO:0000313" key="2">
    <source>
        <dbReference type="EMBL" id="ANE46103.1"/>
    </source>
</evidence>
<keyword evidence="2" id="KW-0378">Hydrolase</keyword>
<keyword evidence="2" id="KW-0540">Nuclease</keyword>
<dbReference type="Pfam" id="PF26595">
    <property type="entry name" value="A_ENA"/>
    <property type="match status" value="1"/>
</dbReference>
<dbReference type="Proteomes" id="UP000076927">
    <property type="component" value="Chromosome"/>
</dbReference>
<dbReference type="AlphaFoldDB" id="A0A172TH37"/>
<sequence length="112" mass="12447">MNREESFRQMLAAAAKFQWNIALILEAKALEAEKSRNWIVNHLSGEVFADHSDQLKQSMNIHEQMIEVIEGLTKLENGLTKNLKVVLDQDGDSEGGGGSGFPEGLFDLEDSD</sequence>
<protein>
    <submittedName>
        <fullName evidence="2">Restriction endonuclease S subunit</fullName>
    </submittedName>
</protein>
<evidence type="ECO:0000313" key="3">
    <source>
        <dbReference type="Proteomes" id="UP000076927"/>
    </source>
</evidence>
<dbReference type="KEGG" id="pswu:SY83_07195"/>
<dbReference type="EMBL" id="CP011388">
    <property type="protein sequence ID" value="ANE46103.1"/>
    <property type="molecule type" value="Genomic_DNA"/>
</dbReference>
<gene>
    <name evidence="2" type="ORF">SY83_07195</name>
</gene>
<dbReference type="InterPro" id="IPR058705">
    <property type="entry name" value="A_ENA"/>
</dbReference>
<organism evidence="2 3">
    <name type="scientific">Paenibacillus swuensis</name>
    <dbReference type="NCBI Taxonomy" id="1178515"/>
    <lineage>
        <taxon>Bacteria</taxon>
        <taxon>Bacillati</taxon>
        <taxon>Bacillota</taxon>
        <taxon>Bacilli</taxon>
        <taxon>Bacillales</taxon>
        <taxon>Paenibacillaceae</taxon>
        <taxon>Paenibacillus</taxon>
    </lineage>
</organism>
<dbReference type="RefSeq" id="WP_068605534.1">
    <property type="nucleotide sequence ID" value="NZ_CP011388.1"/>
</dbReference>
<feature type="region of interest" description="Disordered" evidence="1">
    <location>
        <begin position="89"/>
        <end position="112"/>
    </location>
</feature>
<dbReference type="GO" id="GO:0004519">
    <property type="term" value="F:endonuclease activity"/>
    <property type="evidence" value="ECO:0007669"/>
    <property type="project" value="UniProtKB-KW"/>
</dbReference>
<dbReference type="PATRIC" id="fig|1178515.4.peg.1436"/>
<evidence type="ECO:0000256" key="1">
    <source>
        <dbReference type="SAM" id="MobiDB-lite"/>
    </source>
</evidence>
<keyword evidence="3" id="KW-1185">Reference proteome</keyword>
<accession>A0A172TH37</accession>
<reference evidence="2 3" key="1">
    <citation type="submission" date="2015-01" db="EMBL/GenBank/DDBJ databases">
        <title>Paenibacillus swuensis/DY6/whole genome sequencing.</title>
        <authorList>
            <person name="Kim M.K."/>
            <person name="Srinivasan S."/>
            <person name="Lee J.-J."/>
        </authorList>
    </citation>
    <scope>NUCLEOTIDE SEQUENCE [LARGE SCALE GENOMIC DNA]</scope>
    <source>
        <strain evidence="2 3">DY6</strain>
    </source>
</reference>
<proteinExistence type="predicted"/>
<dbReference type="OrthoDB" id="2664174at2"/>